<sequence>MVVLHGHPHPLGADGDLHGEHRGQQRRVPYGVGDQLGDDQQQSLYDVVGDRYPWRSSRSRTAWRACGTEASTAGAVNRQTPSYGS</sequence>
<protein>
    <submittedName>
        <fullName evidence="2">Uncharacterized protein</fullName>
    </submittedName>
</protein>
<evidence type="ECO:0000256" key="1">
    <source>
        <dbReference type="SAM" id="MobiDB-lite"/>
    </source>
</evidence>
<feature type="region of interest" description="Disordered" evidence="1">
    <location>
        <begin position="1"/>
        <end position="39"/>
    </location>
</feature>
<reference evidence="2" key="2">
    <citation type="submission" date="2024-07" db="EMBL/GenBank/DDBJ databases">
        <title>Streptomyces haneummycinica sp. nov., a new antibiotic-producing actinobacterium isolated from marine sediment.</title>
        <authorList>
            <person name="Uemura M."/>
            <person name="Hamada M."/>
            <person name="Hirano S."/>
            <person name="Kobayashi K."/>
            <person name="Ohshiro T."/>
            <person name="Kobayashi T."/>
            <person name="Terahara T."/>
        </authorList>
    </citation>
    <scope>NUCLEOTIDE SEQUENCE</scope>
    <source>
        <strain evidence="2">KM77-8</strain>
    </source>
</reference>
<dbReference type="AlphaFoldDB" id="A0AAT9HJG6"/>
<organism evidence="2">
    <name type="scientific">Streptomyces haneummycinicus</name>
    <dbReference type="NCBI Taxonomy" id="3074435"/>
    <lineage>
        <taxon>Bacteria</taxon>
        <taxon>Bacillati</taxon>
        <taxon>Actinomycetota</taxon>
        <taxon>Actinomycetes</taxon>
        <taxon>Kitasatosporales</taxon>
        <taxon>Streptomycetaceae</taxon>
        <taxon>Streptomyces</taxon>
    </lineage>
</organism>
<proteinExistence type="predicted"/>
<reference evidence="2" key="1">
    <citation type="submission" date="2024-06" db="EMBL/GenBank/DDBJ databases">
        <authorList>
            <consortium name="consrtm"/>
            <person name="Uemura M."/>
            <person name="Terahara T."/>
        </authorList>
    </citation>
    <scope>NUCLEOTIDE SEQUENCE</scope>
    <source>
        <strain evidence="2">KM77-8</strain>
    </source>
</reference>
<dbReference type="EMBL" id="AP035768">
    <property type="protein sequence ID" value="BFO17415.1"/>
    <property type="molecule type" value="Genomic_DNA"/>
</dbReference>
<accession>A0AAT9HJG6</accession>
<name>A0AAT9HJG6_9ACTN</name>
<gene>
    <name evidence="2" type="ORF">SHKM778_38030</name>
</gene>
<evidence type="ECO:0000313" key="2">
    <source>
        <dbReference type="EMBL" id="BFO17415.1"/>
    </source>
</evidence>